<dbReference type="PROSITE" id="PS50010">
    <property type="entry name" value="DH_2"/>
    <property type="match status" value="1"/>
</dbReference>
<reference evidence="8" key="1">
    <citation type="submission" date="2021-12" db="EMBL/GenBank/DDBJ databases">
        <authorList>
            <person name="King R."/>
        </authorList>
    </citation>
    <scope>NUCLEOTIDE SEQUENCE</scope>
</reference>
<keyword evidence="2" id="KW-0344">Guanine-nucleotide releasing factor</keyword>
<dbReference type="CDD" id="cd00160">
    <property type="entry name" value="RhoGEF"/>
    <property type="match status" value="1"/>
</dbReference>
<dbReference type="SMART" id="SM00233">
    <property type="entry name" value="PH"/>
    <property type="match status" value="1"/>
</dbReference>
<protein>
    <recommendedName>
        <fullName evidence="10">Guanine nucleotide exchange factor DBS</fullName>
    </recommendedName>
</protein>
<evidence type="ECO:0000313" key="8">
    <source>
        <dbReference type="EMBL" id="CAH0562292.1"/>
    </source>
</evidence>
<dbReference type="SMART" id="SM00325">
    <property type="entry name" value="RhoGEF"/>
    <property type="match status" value="1"/>
</dbReference>
<dbReference type="Gene3D" id="2.30.29.30">
    <property type="entry name" value="Pleckstrin-homology domain (PH domain)/Phosphotyrosine-binding domain (PTB)"/>
    <property type="match status" value="1"/>
</dbReference>
<feature type="compositionally biased region" description="Low complexity" evidence="4">
    <location>
        <begin position="105"/>
        <end position="115"/>
    </location>
</feature>
<evidence type="ECO:0000259" key="6">
    <source>
        <dbReference type="PROSITE" id="PS50010"/>
    </source>
</evidence>
<sequence>MTDNRRFDFLSNKLSERWQIPVWRHKLIVFWSNSNAVLPKPWKRDTTSLDRGARISKTKHQVGAAEKEASEVLHTLLSVERIEKPEQVIVESGDNQSPSNSYPSGQAAGQDGQEAGTQIQWHTPVSITHSLFSSIDANGHFSHTMDDQQVQVIWDTETHNIDSIYTEAVEVETEAETDREQAKSNGKTKTPASPSKNVKKKVPLKKKKKAAAGASTDLVSNDPTKLEESAAQVKERFKRGCECQDESCFRGLNPESVYKHRLNIAELTKGEHDMYLMGVTMACLANPDTTVRHKERRRLRAQYVYQGRRVCLDAFLYLENCTHYQLKRIRKHVMTHGVAPRVHGNHGKKPHNTFSLDIYRHATEFLKQYLEQHTGERDIVNTKSPIQLPWDVTRKNLHDAYKEYGQILEPGIKLMGYSTFRHFMKEQFPHVKFCKIEPKNVISSNQQQQAAAAATGATVTAAAPQQQIHQQQQQQIQSNDRTLQQVQKCVINNDVQQVIPLVVAPPNDASAAQHHQQTFLVTPVPQILQNGNIVTQQNANNHTSANTFSYQLTNTEEPVQAFCEEIEMQNTASLEPFGVNDVTDLLQNQYAIISGGKSNDGCPIITFPDNNNFQMLSDFEYQRLMMYLTSVPSLQEADLGFHLIIDRRKDRWNSVKTVLLKISVYFPGLIHVVYVIKPTSFFHKTLSEVSNKLSKDEFKFRMVVLSSAEELHEYINIKQLTSDLGGSLSYNHEGWIEQRIELEKFSSITQEVSVALDNFTKSIEENELPNNVDSTQQLLNRQTQCYSDLKDEILSAAKHGENLLCSFKDNTSENDMVGNVFAVERLLVQLEETENTFDDFWQQHSTKLKHCLELRRFEQDFRELQGNFESHFKTVLEMKETGDTSCRVDTLIKDTLVFDKLCSVDIERAEEVIASGQHLLKQNSCPLECVQPKCLELKRIRDILIERLALRMDTLNKCRDLMETIEKANKWCAIGIDLLASQKIEKCANSTELAEKYLHEIQEFIKTSNEFTNNPDELKNIFQDSITSETKALVTQVMQRIDDISLMSDNRITCLNKIVNKPIRPVQTVIPEPAVPRQPQGGAPQPNRAENRRAYTINKDEADVDEVNRIKTGHVLTELLETERLYVSELLSIISGYKPESQPVELQDLIPSGFHDKFNVIFGNLEEIYNFHSETFLRDLENCISSTDLVGLCFVQKRDRFFKLYSYYCQNITRSESLRETSTELQPYFQACQLKLGHKLPLAAYLLKPVQRITKYQLILKDLLRYSVESKCCKQLQQALDCMLVVLKCLNDSMHQISITGFAMNLAEQGDLLLQGSFQILVETKKEVVLNLKIRTPINRHLFLYEKALIFCKPLAKSSHNKATYQFKHCLKLSQIGLTESVKNDSKKFEIWLEGRTEVYTITAATVDLKKAWVNEIKGVLFNQLEELKGEKKRLYSTMTPTLPQLKQTTSWENQKSLTSSPSLIENNQRAMSCDSESHTTSYDEEIEDSSNWSSDCTNSDDDDQPNTAPFPSGRYIALADYCAVGNSEVNMREGDIVELLKVGCADTSVEGWAPAAYLDNLHRKCSRSSSRSQDRLND</sequence>
<dbReference type="InterPro" id="IPR001331">
    <property type="entry name" value="GDS_CDC24_CS"/>
</dbReference>
<dbReference type="GO" id="GO:0005085">
    <property type="term" value="F:guanyl-nucleotide exchange factor activity"/>
    <property type="evidence" value="ECO:0007669"/>
    <property type="project" value="UniProtKB-KW"/>
</dbReference>
<dbReference type="GO" id="GO:0035556">
    <property type="term" value="P:intracellular signal transduction"/>
    <property type="evidence" value="ECO:0007669"/>
    <property type="project" value="InterPro"/>
</dbReference>
<keyword evidence="1" id="KW-0597">Phosphoprotein</keyword>
<dbReference type="SUPFAM" id="SSF52087">
    <property type="entry name" value="CRAL/TRIO domain"/>
    <property type="match status" value="1"/>
</dbReference>
<gene>
    <name evidence="8" type="ORF">MELIAE_LOCUS11453</name>
</gene>
<dbReference type="SUPFAM" id="SSF50044">
    <property type="entry name" value="SH3-domain"/>
    <property type="match status" value="1"/>
</dbReference>
<feature type="region of interest" description="Disordered" evidence="4">
    <location>
        <begin position="91"/>
        <end position="115"/>
    </location>
</feature>
<dbReference type="Gene3D" id="1.20.58.60">
    <property type="match status" value="1"/>
</dbReference>
<evidence type="ECO:0000256" key="4">
    <source>
        <dbReference type="SAM" id="MobiDB-lite"/>
    </source>
</evidence>
<dbReference type="PROSITE" id="PS50191">
    <property type="entry name" value="CRAL_TRIO"/>
    <property type="match status" value="1"/>
</dbReference>
<dbReference type="SUPFAM" id="SSF46966">
    <property type="entry name" value="Spectrin repeat"/>
    <property type="match status" value="1"/>
</dbReference>
<dbReference type="Pfam" id="PF23289">
    <property type="entry name" value="Spectrin_5"/>
    <property type="match status" value="1"/>
</dbReference>
<dbReference type="GO" id="GO:0005737">
    <property type="term" value="C:cytoplasm"/>
    <property type="evidence" value="ECO:0007669"/>
    <property type="project" value="TreeGrafter"/>
</dbReference>
<feature type="compositionally biased region" description="Basic residues" evidence="4">
    <location>
        <begin position="197"/>
        <end position="210"/>
    </location>
</feature>
<dbReference type="Pfam" id="PF22697">
    <property type="entry name" value="SOS1_NGEF_PH"/>
    <property type="match status" value="1"/>
</dbReference>
<dbReference type="InterPro" id="IPR056466">
    <property type="entry name" value="Spectrin_DBS"/>
</dbReference>
<dbReference type="EMBL" id="OV121139">
    <property type="protein sequence ID" value="CAH0562292.1"/>
    <property type="molecule type" value="Genomic_DNA"/>
</dbReference>
<dbReference type="PROSITE" id="PS50003">
    <property type="entry name" value="PH_DOMAIN"/>
    <property type="match status" value="1"/>
</dbReference>
<dbReference type="Pfam" id="PF00621">
    <property type="entry name" value="RhoGEF"/>
    <property type="match status" value="1"/>
</dbReference>
<dbReference type="InterPro" id="IPR001849">
    <property type="entry name" value="PH_domain"/>
</dbReference>
<dbReference type="Gene3D" id="1.20.900.10">
    <property type="entry name" value="Dbl homology (DH) domain"/>
    <property type="match status" value="1"/>
</dbReference>
<dbReference type="PROSITE" id="PS00741">
    <property type="entry name" value="DH_1"/>
    <property type="match status" value="1"/>
</dbReference>
<feature type="domain" description="PH" evidence="5">
    <location>
        <begin position="1305"/>
        <end position="1422"/>
    </location>
</feature>
<feature type="region of interest" description="Disordered" evidence="4">
    <location>
        <begin position="1446"/>
        <end position="1511"/>
    </location>
</feature>
<dbReference type="InterPro" id="IPR000219">
    <property type="entry name" value="DH_dom"/>
</dbReference>
<dbReference type="Gene3D" id="3.40.525.10">
    <property type="entry name" value="CRAL-TRIO lipid binding domain"/>
    <property type="match status" value="1"/>
</dbReference>
<feature type="region of interest" description="Disordered" evidence="4">
    <location>
        <begin position="170"/>
        <end position="223"/>
    </location>
</feature>
<dbReference type="InterPro" id="IPR035899">
    <property type="entry name" value="DBL_dom_sf"/>
</dbReference>
<evidence type="ECO:0000313" key="9">
    <source>
        <dbReference type="Proteomes" id="UP001154078"/>
    </source>
</evidence>
<evidence type="ECO:0000259" key="5">
    <source>
        <dbReference type="PROSITE" id="PS50003"/>
    </source>
</evidence>
<evidence type="ECO:0008006" key="10">
    <source>
        <dbReference type="Google" id="ProtNLM"/>
    </source>
</evidence>
<accession>A0A9P0FN35</accession>
<evidence type="ECO:0000256" key="1">
    <source>
        <dbReference type="ARBA" id="ARBA00022553"/>
    </source>
</evidence>
<dbReference type="CDD" id="cd11856">
    <property type="entry name" value="SH3_p47phox_like"/>
    <property type="match status" value="1"/>
</dbReference>
<proteinExistence type="inferred from homology"/>
<dbReference type="Pfam" id="PF13716">
    <property type="entry name" value="CRAL_TRIO_2"/>
    <property type="match status" value="1"/>
</dbReference>
<dbReference type="Proteomes" id="UP001154078">
    <property type="component" value="Chromosome 8"/>
</dbReference>
<feature type="domain" description="CRAL-TRIO" evidence="7">
    <location>
        <begin position="582"/>
        <end position="732"/>
    </location>
</feature>
<dbReference type="CDD" id="cd00170">
    <property type="entry name" value="SEC14"/>
    <property type="match status" value="1"/>
</dbReference>
<dbReference type="SUPFAM" id="SSF50729">
    <property type="entry name" value="PH domain-like"/>
    <property type="match status" value="1"/>
</dbReference>
<dbReference type="InterPro" id="IPR036865">
    <property type="entry name" value="CRAL-TRIO_dom_sf"/>
</dbReference>
<dbReference type="InterPro" id="IPR001251">
    <property type="entry name" value="CRAL-TRIO_dom"/>
</dbReference>
<feature type="compositionally biased region" description="Polar residues" evidence="4">
    <location>
        <begin position="1446"/>
        <end position="1471"/>
    </location>
</feature>
<feature type="domain" description="DH" evidence="6">
    <location>
        <begin position="1111"/>
        <end position="1293"/>
    </location>
</feature>
<dbReference type="InterPro" id="IPR036028">
    <property type="entry name" value="SH3-like_dom_sf"/>
</dbReference>
<comment type="similarity">
    <text evidence="3">Belongs to the MCF2 family.</text>
</comment>
<keyword evidence="9" id="KW-1185">Reference proteome</keyword>
<dbReference type="PANTHER" id="PTHR22826">
    <property type="entry name" value="RHO GUANINE EXCHANGE FACTOR-RELATED"/>
    <property type="match status" value="1"/>
</dbReference>
<name>A0A9P0FN35_BRAAE</name>
<dbReference type="InterPro" id="IPR051336">
    <property type="entry name" value="RhoGEF_Guanine_NuclExch_SF"/>
</dbReference>
<evidence type="ECO:0000259" key="7">
    <source>
        <dbReference type="PROSITE" id="PS50191"/>
    </source>
</evidence>
<dbReference type="FunFam" id="2.30.29.30:FF:000078">
    <property type="entry name" value="Guanine nucleotide exchange factor DBS"/>
    <property type="match status" value="1"/>
</dbReference>
<dbReference type="InterPro" id="IPR055251">
    <property type="entry name" value="SOS1_NGEF_PH"/>
</dbReference>
<dbReference type="SUPFAM" id="SSF48065">
    <property type="entry name" value="DBL homology domain (DH-domain)"/>
    <property type="match status" value="1"/>
</dbReference>
<dbReference type="InterPro" id="IPR011993">
    <property type="entry name" value="PH-like_dom_sf"/>
</dbReference>
<feature type="compositionally biased region" description="Polar residues" evidence="4">
    <location>
        <begin position="93"/>
        <end position="104"/>
    </location>
</feature>
<dbReference type="SMART" id="SM00516">
    <property type="entry name" value="SEC14"/>
    <property type="match status" value="1"/>
</dbReference>
<dbReference type="OrthoDB" id="10004999at2759"/>
<evidence type="ECO:0000256" key="3">
    <source>
        <dbReference type="ARBA" id="ARBA00049987"/>
    </source>
</evidence>
<feature type="region of interest" description="Disordered" evidence="4">
    <location>
        <begin position="1072"/>
        <end position="1091"/>
    </location>
</feature>
<organism evidence="8 9">
    <name type="scientific">Brassicogethes aeneus</name>
    <name type="common">Rape pollen beetle</name>
    <name type="synonym">Meligethes aeneus</name>
    <dbReference type="NCBI Taxonomy" id="1431903"/>
    <lineage>
        <taxon>Eukaryota</taxon>
        <taxon>Metazoa</taxon>
        <taxon>Ecdysozoa</taxon>
        <taxon>Arthropoda</taxon>
        <taxon>Hexapoda</taxon>
        <taxon>Insecta</taxon>
        <taxon>Pterygota</taxon>
        <taxon>Neoptera</taxon>
        <taxon>Endopterygota</taxon>
        <taxon>Coleoptera</taxon>
        <taxon>Polyphaga</taxon>
        <taxon>Cucujiformia</taxon>
        <taxon>Nitidulidae</taxon>
        <taxon>Meligethinae</taxon>
        <taxon>Brassicogethes</taxon>
    </lineage>
</organism>
<evidence type="ECO:0000256" key="2">
    <source>
        <dbReference type="ARBA" id="ARBA00022658"/>
    </source>
</evidence>
<dbReference type="PANTHER" id="PTHR22826:SF211">
    <property type="entry name" value="LD43457P"/>
    <property type="match status" value="1"/>
</dbReference>